<keyword evidence="4" id="KW-1185">Reference proteome</keyword>
<evidence type="ECO:0000256" key="1">
    <source>
        <dbReference type="SAM" id="MobiDB-lite"/>
    </source>
</evidence>
<feature type="transmembrane region" description="Helical" evidence="2">
    <location>
        <begin position="7"/>
        <end position="28"/>
    </location>
</feature>
<feature type="compositionally biased region" description="Low complexity" evidence="1">
    <location>
        <begin position="61"/>
        <end position="75"/>
    </location>
</feature>
<evidence type="ECO:0000313" key="3">
    <source>
        <dbReference type="EMBL" id="MEV0710292.1"/>
    </source>
</evidence>
<protein>
    <recommendedName>
        <fullName evidence="5">DUF4352 domain-containing protein</fullName>
    </recommendedName>
</protein>
<sequence>MSVGERWARIGGIAAIVGIPVSILIAFVQGTAGSHDSRNFVAESTSSAPSTVIVNPPPTSTPVTSTRAPVTSSSVGAQPRQFSSGSVDLQFAFLKLGVRMTTPGSWVLEFSFDADLGVSESGVSPGPGNSLTAFGKQKPSYQDCRDRVGDGSPLPWDEVPSGTHLCIQLEQNRTGYARVDYESGASGIAHIKVSGVVWQQG</sequence>
<name>A0ABV3FXZ8_9NOCA</name>
<reference evidence="3 4" key="1">
    <citation type="submission" date="2024-06" db="EMBL/GenBank/DDBJ databases">
        <title>The Natural Products Discovery Center: Release of the First 8490 Sequenced Strains for Exploring Actinobacteria Biosynthetic Diversity.</title>
        <authorList>
            <person name="Kalkreuter E."/>
            <person name="Kautsar S.A."/>
            <person name="Yang D."/>
            <person name="Bader C.D."/>
            <person name="Teijaro C.N."/>
            <person name="Fluegel L."/>
            <person name="Davis C.M."/>
            <person name="Simpson J.R."/>
            <person name="Lauterbach L."/>
            <person name="Steele A.D."/>
            <person name="Gui C."/>
            <person name="Meng S."/>
            <person name="Li G."/>
            <person name="Viehrig K."/>
            <person name="Ye F."/>
            <person name="Su P."/>
            <person name="Kiefer A.F."/>
            <person name="Nichols A."/>
            <person name="Cepeda A.J."/>
            <person name="Yan W."/>
            <person name="Fan B."/>
            <person name="Jiang Y."/>
            <person name="Adhikari A."/>
            <person name="Zheng C.-J."/>
            <person name="Schuster L."/>
            <person name="Cowan T.M."/>
            <person name="Smanski M.J."/>
            <person name="Chevrette M.G."/>
            <person name="De Carvalho L.P.S."/>
            <person name="Shen B."/>
        </authorList>
    </citation>
    <scope>NUCLEOTIDE SEQUENCE [LARGE SCALE GENOMIC DNA]</scope>
    <source>
        <strain evidence="3 4">NPDC050403</strain>
    </source>
</reference>
<keyword evidence="2" id="KW-0472">Membrane</keyword>
<keyword evidence="2" id="KW-0812">Transmembrane</keyword>
<accession>A0ABV3FXZ8</accession>
<dbReference type="Proteomes" id="UP001551695">
    <property type="component" value="Unassembled WGS sequence"/>
</dbReference>
<proteinExistence type="predicted"/>
<organism evidence="3 4">
    <name type="scientific">Nocardia aurea</name>
    <dbReference type="NCBI Taxonomy" id="2144174"/>
    <lineage>
        <taxon>Bacteria</taxon>
        <taxon>Bacillati</taxon>
        <taxon>Actinomycetota</taxon>
        <taxon>Actinomycetes</taxon>
        <taxon>Mycobacteriales</taxon>
        <taxon>Nocardiaceae</taxon>
        <taxon>Nocardia</taxon>
    </lineage>
</organism>
<evidence type="ECO:0000313" key="4">
    <source>
        <dbReference type="Proteomes" id="UP001551695"/>
    </source>
</evidence>
<gene>
    <name evidence="3" type="ORF">AB0I48_22235</name>
</gene>
<keyword evidence="2" id="KW-1133">Transmembrane helix</keyword>
<evidence type="ECO:0008006" key="5">
    <source>
        <dbReference type="Google" id="ProtNLM"/>
    </source>
</evidence>
<feature type="region of interest" description="Disordered" evidence="1">
    <location>
        <begin position="56"/>
        <end position="79"/>
    </location>
</feature>
<dbReference type="EMBL" id="JBFAKC010000010">
    <property type="protein sequence ID" value="MEV0710292.1"/>
    <property type="molecule type" value="Genomic_DNA"/>
</dbReference>
<evidence type="ECO:0000256" key="2">
    <source>
        <dbReference type="SAM" id="Phobius"/>
    </source>
</evidence>
<comment type="caution">
    <text evidence="3">The sequence shown here is derived from an EMBL/GenBank/DDBJ whole genome shotgun (WGS) entry which is preliminary data.</text>
</comment>
<dbReference type="RefSeq" id="WP_109529431.1">
    <property type="nucleotide sequence ID" value="NZ_JBFAKC010000010.1"/>
</dbReference>